<dbReference type="InterPro" id="IPR036388">
    <property type="entry name" value="WH-like_DNA-bd_sf"/>
</dbReference>
<dbReference type="RefSeq" id="WP_245577330.1">
    <property type="nucleotide sequence ID" value="NZ_JBIAZU010000005.1"/>
</dbReference>
<dbReference type="InterPro" id="IPR029016">
    <property type="entry name" value="GAF-like_dom_sf"/>
</dbReference>
<gene>
    <name evidence="4" type="ORF">ACFY35_30710</name>
</gene>
<dbReference type="InterPro" id="IPR012074">
    <property type="entry name" value="GAF_ANTAR"/>
</dbReference>
<evidence type="ECO:0000256" key="2">
    <source>
        <dbReference type="ARBA" id="ARBA00023163"/>
    </source>
</evidence>
<reference evidence="4 5" key="1">
    <citation type="submission" date="2024-10" db="EMBL/GenBank/DDBJ databases">
        <title>The Natural Products Discovery Center: Release of the First 8490 Sequenced Strains for Exploring Actinobacteria Biosynthetic Diversity.</title>
        <authorList>
            <person name="Kalkreuter E."/>
            <person name="Kautsar S.A."/>
            <person name="Yang D."/>
            <person name="Bader C.D."/>
            <person name="Teijaro C.N."/>
            <person name="Fluegel L."/>
            <person name="Davis C.M."/>
            <person name="Simpson J.R."/>
            <person name="Lauterbach L."/>
            <person name="Steele A.D."/>
            <person name="Gui C."/>
            <person name="Meng S."/>
            <person name="Li G."/>
            <person name="Viehrig K."/>
            <person name="Ye F."/>
            <person name="Su P."/>
            <person name="Kiefer A.F."/>
            <person name="Nichols A."/>
            <person name="Cepeda A.J."/>
            <person name="Yan W."/>
            <person name="Fan B."/>
            <person name="Jiang Y."/>
            <person name="Adhikari A."/>
            <person name="Zheng C.-J."/>
            <person name="Schuster L."/>
            <person name="Cowan T.M."/>
            <person name="Smanski M.J."/>
            <person name="Chevrette M.G."/>
            <person name="De Carvalho L.P.S."/>
            <person name="Shen B."/>
        </authorList>
    </citation>
    <scope>NUCLEOTIDE SEQUENCE [LARGE SCALE GENOMIC DNA]</scope>
    <source>
        <strain evidence="4 5">NPDC000087</strain>
    </source>
</reference>
<dbReference type="Proteomes" id="UP001602245">
    <property type="component" value="Unassembled WGS sequence"/>
</dbReference>
<keyword evidence="5" id="KW-1185">Reference proteome</keyword>
<dbReference type="Pfam" id="PF13185">
    <property type="entry name" value="GAF_2"/>
    <property type="match status" value="1"/>
</dbReference>
<evidence type="ECO:0000313" key="5">
    <source>
        <dbReference type="Proteomes" id="UP001602245"/>
    </source>
</evidence>
<dbReference type="Pfam" id="PF03861">
    <property type="entry name" value="ANTAR"/>
    <property type="match status" value="1"/>
</dbReference>
<feature type="domain" description="ANTAR" evidence="3">
    <location>
        <begin position="138"/>
        <end position="199"/>
    </location>
</feature>
<evidence type="ECO:0000259" key="3">
    <source>
        <dbReference type="PROSITE" id="PS50921"/>
    </source>
</evidence>
<dbReference type="Gene3D" id="3.30.450.40">
    <property type="match status" value="1"/>
</dbReference>
<evidence type="ECO:0000313" key="4">
    <source>
        <dbReference type="EMBL" id="MFF5293826.1"/>
    </source>
</evidence>
<organism evidence="4 5">
    <name type="scientific">Paractinoplanes globisporus</name>
    <dbReference type="NCBI Taxonomy" id="113565"/>
    <lineage>
        <taxon>Bacteria</taxon>
        <taxon>Bacillati</taxon>
        <taxon>Actinomycetota</taxon>
        <taxon>Actinomycetes</taxon>
        <taxon>Micromonosporales</taxon>
        <taxon>Micromonosporaceae</taxon>
        <taxon>Paractinoplanes</taxon>
    </lineage>
</organism>
<sequence length="210" mass="22655">MCLVAARELAALGAAVTVLTGDGLRGLSAASDPVIERLEELQFTLGEGPCIDAIESRRPVLIADLSGPAMSRWPAYAPAVREGGVGAVFAFPLQVGAARLGMLDVFRRQPGPLSEAELEIALHLADATVEGLLDRQEEEGRRGDTDGLAWDVGNRAQLYQAQGMVMIQLGIALDEALVRMRAYAFAEDRRLDDVARDIVNRTLRFDLDTP</sequence>
<dbReference type="Gene3D" id="1.10.10.10">
    <property type="entry name" value="Winged helix-like DNA-binding domain superfamily/Winged helix DNA-binding domain"/>
    <property type="match status" value="1"/>
</dbReference>
<protein>
    <submittedName>
        <fullName evidence="4">GAF and ANTAR domain-containing protein</fullName>
    </submittedName>
</protein>
<dbReference type="InterPro" id="IPR003018">
    <property type="entry name" value="GAF"/>
</dbReference>
<accession>A0ABW6WLQ2</accession>
<dbReference type="PROSITE" id="PS50921">
    <property type="entry name" value="ANTAR"/>
    <property type="match status" value="1"/>
</dbReference>
<proteinExistence type="predicted"/>
<name>A0ABW6WLQ2_9ACTN</name>
<keyword evidence="1" id="KW-0805">Transcription regulation</keyword>
<dbReference type="InterPro" id="IPR005561">
    <property type="entry name" value="ANTAR"/>
</dbReference>
<comment type="caution">
    <text evidence="4">The sequence shown here is derived from an EMBL/GenBank/DDBJ whole genome shotgun (WGS) entry which is preliminary data.</text>
</comment>
<dbReference type="SMART" id="SM01012">
    <property type="entry name" value="ANTAR"/>
    <property type="match status" value="1"/>
</dbReference>
<evidence type="ECO:0000256" key="1">
    <source>
        <dbReference type="ARBA" id="ARBA00023015"/>
    </source>
</evidence>
<keyword evidence="2" id="KW-0804">Transcription</keyword>
<dbReference type="SUPFAM" id="SSF55781">
    <property type="entry name" value="GAF domain-like"/>
    <property type="match status" value="1"/>
</dbReference>
<dbReference type="PIRSF" id="PIRSF036625">
    <property type="entry name" value="GAF_ANTAR"/>
    <property type="match status" value="1"/>
</dbReference>
<dbReference type="EMBL" id="JBIAZU010000005">
    <property type="protein sequence ID" value="MFF5293826.1"/>
    <property type="molecule type" value="Genomic_DNA"/>
</dbReference>